<dbReference type="AlphaFoldDB" id="A0A176VE70"/>
<keyword evidence="3" id="KW-1185">Reference proteome</keyword>
<protein>
    <submittedName>
        <fullName evidence="2">Uncharacterized protein</fullName>
    </submittedName>
</protein>
<organism evidence="2 3">
    <name type="scientific">Marchantia polymorpha subsp. ruderalis</name>
    <dbReference type="NCBI Taxonomy" id="1480154"/>
    <lineage>
        <taxon>Eukaryota</taxon>
        <taxon>Viridiplantae</taxon>
        <taxon>Streptophyta</taxon>
        <taxon>Embryophyta</taxon>
        <taxon>Marchantiophyta</taxon>
        <taxon>Marchantiopsida</taxon>
        <taxon>Marchantiidae</taxon>
        <taxon>Marchantiales</taxon>
        <taxon>Marchantiaceae</taxon>
        <taxon>Marchantia</taxon>
    </lineage>
</organism>
<dbReference type="EMBL" id="LVLJ01003984">
    <property type="protein sequence ID" value="OAE18877.1"/>
    <property type="molecule type" value="Genomic_DNA"/>
</dbReference>
<evidence type="ECO:0000313" key="2">
    <source>
        <dbReference type="EMBL" id="OAE18877.1"/>
    </source>
</evidence>
<gene>
    <name evidence="2" type="ORF">AXG93_3022s1010</name>
</gene>
<accession>A0A176VE70</accession>
<reference evidence="2" key="1">
    <citation type="submission" date="2016-03" db="EMBL/GenBank/DDBJ databases">
        <title>Mechanisms controlling the formation of the plant cell surface in tip-growing cells are functionally conserved among land plants.</title>
        <authorList>
            <person name="Honkanen S."/>
            <person name="Jones V.A."/>
            <person name="Morieri G."/>
            <person name="Champion C."/>
            <person name="Hetherington A.J."/>
            <person name="Kelly S."/>
            <person name="Saint-Marcoux D."/>
            <person name="Proust H."/>
            <person name="Prescott H."/>
            <person name="Dolan L."/>
        </authorList>
    </citation>
    <scope>NUCLEOTIDE SEQUENCE [LARGE SCALE GENOMIC DNA]</scope>
    <source>
        <tissue evidence="2">Whole gametophyte</tissue>
    </source>
</reference>
<proteinExistence type="predicted"/>
<evidence type="ECO:0000256" key="1">
    <source>
        <dbReference type="SAM" id="MobiDB-lite"/>
    </source>
</evidence>
<dbReference type="Proteomes" id="UP000077202">
    <property type="component" value="Unassembled WGS sequence"/>
</dbReference>
<feature type="region of interest" description="Disordered" evidence="1">
    <location>
        <begin position="83"/>
        <end position="109"/>
    </location>
</feature>
<comment type="caution">
    <text evidence="2">The sequence shown here is derived from an EMBL/GenBank/DDBJ whole genome shotgun (WGS) entry which is preliminary data.</text>
</comment>
<sequence>MHILQPTRTTYVTAWQAGFFERILKGQEVHWARIFYDLVWVNASSRWTGPLVNHLTPFLVIFYRGMGFFTREEEKRFPKEREILTAKSSEGTEDDNRRPSIPPQTTAQGPVQVEVVRRWEKLERRVAKRRRVVSDDEGDLALEARRTKTELDVIRRSEACRRDEDFARRTEGVSRFFPRLLVG</sequence>
<evidence type="ECO:0000313" key="3">
    <source>
        <dbReference type="Proteomes" id="UP000077202"/>
    </source>
</evidence>
<name>A0A176VE70_MARPO</name>